<keyword evidence="3" id="KW-0949">S-adenosyl-L-methionine</keyword>
<dbReference type="InterPro" id="IPR011990">
    <property type="entry name" value="TPR-like_helical_dom_sf"/>
</dbReference>
<keyword evidence="2" id="KW-0808">Transferase</keyword>
<evidence type="ECO:0000256" key="2">
    <source>
        <dbReference type="ARBA" id="ARBA00022679"/>
    </source>
</evidence>
<dbReference type="Pfam" id="PF01753">
    <property type="entry name" value="zf-MYND"/>
    <property type="match status" value="1"/>
</dbReference>
<dbReference type="Gene3D" id="2.170.270.10">
    <property type="entry name" value="SET domain"/>
    <property type="match status" value="1"/>
</dbReference>
<comment type="function">
    <text evidence="7">Protein-lysine N-methyltransferase. Monomethylates PRMT5, modulating its transcriptional activity. May also act as a histone methyltransferase. Plays a critical role in cardiac development. Acts as a key epigenetic regulator of gene expression during cardiac development via its dual activities as a methyltransferase and negative regulator of HDAC1.</text>
</comment>
<organism evidence="11 12">
    <name type="scientific">Aphis craccivora</name>
    <name type="common">Cowpea aphid</name>
    <dbReference type="NCBI Taxonomy" id="307492"/>
    <lineage>
        <taxon>Eukaryota</taxon>
        <taxon>Metazoa</taxon>
        <taxon>Ecdysozoa</taxon>
        <taxon>Arthropoda</taxon>
        <taxon>Hexapoda</taxon>
        <taxon>Insecta</taxon>
        <taxon>Pterygota</taxon>
        <taxon>Neoptera</taxon>
        <taxon>Paraneoptera</taxon>
        <taxon>Hemiptera</taxon>
        <taxon>Sternorrhyncha</taxon>
        <taxon>Aphidomorpha</taxon>
        <taxon>Aphidoidea</taxon>
        <taxon>Aphididae</taxon>
        <taxon>Aphidini</taxon>
        <taxon>Aphis</taxon>
        <taxon>Aphis</taxon>
    </lineage>
</organism>
<dbReference type="SUPFAM" id="SSF144232">
    <property type="entry name" value="HIT/MYND zinc finger-like"/>
    <property type="match status" value="1"/>
</dbReference>
<evidence type="ECO:0000256" key="9">
    <source>
        <dbReference type="ARBA" id="ARBA00093680"/>
    </source>
</evidence>
<dbReference type="GO" id="GO:0032259">
    <property type="term" value="P:methylation"/>
    <property type="evidence" value="ECO:0007669"/>
    <property type="project" value="UniProtKB-KW"/>
</dbReference>
<keyword evidence="1" id="KW-0489">Methyltransferase</keyword>
<evidence type="ECO:0000256" key="5">
    <source>
        <dbReference type="ARBA" id="ARBA00022771"/>
    </source>
</evidence>
<evidence type="ECO:0000313" key="11">
    <source>
        <dbReference type="EMBL" id="KAF0769266.1"/>
    </source>
</evidence>
<keyword evidence="4" id="KW-0479">Metal-binding</keyword>
<evidence type="ECO:0000259" key="10">
    <source>
        <dbReference type="PROSITE" id="PS00028"/>
    </source>
</evidence>
<feature type="domain" description="C2H2-type" evidence="10">
    <location>
        <begin position="506"/>
        <end position="528"/>
    </location>
</feature>
<dbReference type="PANTHER" id="PTHR46165:SF7">
    <property type="entry name" value="SET AND MYND DOMAIN-CONTAINING PROTEIN 4"/>
    <property type="match status" value="1"/>
</dbReference>
<dbReference type="Gene3D" id="6.10.140.2220">
    <property type="match status" value="1"/>
</dbReference>
<accession>A0A6G0ZE48</accession>
<dbReference type="AlphaFoldDB" id="A0A6G0ZE48"/>
<comment type="caution">
    <text evidence="11">The sequence shown here is derived from an EMBL/GenBank/DDBJ whole genome shotgun (WGS) entry which is preliminary data.</text>
</comment>
<dbReference type="GO" id="GO:0008270">
    <property type="term" value="F:zinc ion binding"/>
    <property type="evidence" value="ECO:0007669"/>
    <property type="project" value="UniProtKB-KW"/>
</dbReference>
<keyword evidence="12" id="KW-1185">Reference proteome</keyword>
<name>A0A6G0ZE48_APHCR</name>
<dbReference type="GO" id="GO:0005634">
    <property type="term" value="C:nucleus"/>
    <property type="evidence" value="ECO:0007669"/>
    <property type="project" value="TreeGrafter"/>
</dbReference>
<reference evidence="11 12" key="1">
    <citation type="submission" date="2019-08" db="EMBL/GenBank/DDBJ databases">
        <title>Whole genome of Aphis craccivora.</title>
        <authorList>
            <person name="Voronova N.V."/>
            <person name="Shulinski R.S."/>
            <person name="Bandarenka Y.V."/>
            <person name="Zhorov D.G."/>
            <person name="Warner D."/>
        </authorList>
    </citation>
    <scope>NUCLEOTIDE SEQUENCE [LARGE SCALE GENOMIC DNA]</scope>
    <source>
        <strain evidence="11">180601</strain>
        <tissue evidence="11">Whole Body</tissue>
    </source>
</reference>
<evidence type="ECO:0000256" key="1">
    <source>
        <dbReference type="ARBA" id="ARBA00022603"/>
    </source>
</evidence>
<evidence type="ECO:0000256" key="8">
    <source>
        <dbReference type="ARBA" id="ARBA00093635"/>
    </source>
</evidence>
<sequence>MNGPSPPGIEPFSIRHDRFCNTLKSSDWDEFTKSTDDKQKIQFVYERLYSHRQSSGDGDNIEDEPANYKNGDKALEMKKSGTDYFQKSDYRNALNWYSLAVLHCPQTKDWKIQLSIIYANRSACLYHLENYDLAISDIQRALDHGYPKDLRYKVYDRKAKCFLATKQLKLALESFKTTIRSLDDSRLSFDERRKRQLDVQIMLTMLDKDKHAKNGKETIKKNILYSSSSSTYTFHTGVGIIESGTKKLKEPEVDGGRSDAYPAFSNAVTVEYNETEGRHAVAERDVPVGKVLLVERAYASVLLREYNHSHCTNCFVRLMAPLPCPDCERVAFCGEFCKRTALESYHAIECSMLPALFSAGVSITCLIALRIITQQPLKYFINLRPKLLNHTLRPRGKHEPDNYANLYDLVTHREKRSVQDILHRTHVAAFYLYCLKKTNYFTVDCDTSRRLTDDELFIGSLLLHHLLLLQFNAFEVSELQRLGNEQETVFIGGSIYPTLALLNHSCDPCVVRYHRGTTVIVHNIRELHAGEAITENYGPMFMLHPKEERLQTLKNRYWFECNCIACCQDWPTLEQMKTNTSLRIRCSHCKNAITVTTESMEFIVHCMVCSKTTKLLPVLKVLQETENKYSVAKRLMDKHNYEKALAEFMALLSLLHKHMVPPFRDYHLCQQAIRQCMLTYGNKLYKTYIYNNS</sequence>
<dbReference type="GO" id="GO:0008170">
    <property type="term" value="F:N-methyltransferase activity"/>
    <property type="evidence" value="ECO:0007669"/>
    <property type="project" value="UniProtKB-ARBA"/>
</dbReference>
<dbReference type="GO" id="GO:0008276">
    <property type="term" value="F:protein methyltransferase activity"/>
    <property type="evidence" value="ECO:0007669"/>
    <property type="project" value="UniProtKB-ARBA"/>
</dbReference>
<dbReference type="Gene3D" id="1.25.40.10">
    <property type="entry name" value="Tetratricopeptide repeat domain"/>
    <property type="match status" value="1"/>
</dbReference>
<proteinExistence type="predicted"/>
<dbReference type="PROSITE" id="PS00028">
    <property type="entry name" value="ZINC_FINGER_C2H2_1"/>
    <property type="match status" value="1"/>
</dbReference>
<dbReference type="InterPro" id="IPR019734">
    <property type="entry name" value="TPR_rpt"/>
</dbReference>
<dbReference type="PANTHER" id="PTHR46165">
    <property type="entry name" value="SET AND MYND DOMAIN-CONTAINING PROTEIN 4"/>
    <property type="match status" value="1"/>
</dbReference>
<dbReference type="Gene3D" id="1.10.220.160">
    <property type="match status" value="1"/>
</dbReference>
<dbReference type="GO" id="GO:0008757">
    <property type="term" value="F:S-adenosylmethionine-dependent methyltransferase activity"/>
    <property type="evidence" value="ECO:0007669"/>
    <property type="project" value="UniProtKB-ARBA"/>
</dbReference>
<evidence type="ECO:0000313" key="12">
    <source>
        <dbReference type="Proteomes" id="UP000478052"/>
    </source>
</evidence>
<dbReference type="InterPro" id="IPR052097">
    <property type="entry name" value="SET-MYND_domain_protein"/>
</dbReference>
<keyword evidence="6" id="KW-0862">Zinc</keyword>
<evidence type="ECO:0000256" key="3">
    <source>
        <dbReference type="ARBA" id="ARBA00022691"/>
    </source>
</evidence>
<dbReference type="InterPro" id="IPR044421">
    <property type="entry name" value="SMYD4_SET"/>
</dbReference>
<dbReference type="InterPro" id="IPR046341">
    <property type="entry name" value="SET_dom_sf"/>
</dbReference>
<evidence type="ECO:0000256" key="4">
    <source>
        <dbReference type="ARBA" id="ARBA00022723"/>
    </source>
</evidence>
<dbReference type="GO" id="GO:0005737">
    <property type="term" value="C:cytoplasm"/>
    <property type="evidence" value="ECO:0007669"/>
    <property type="project" value="TreeGrafter"/>
</dbReference>
<protein>
    <recommendedName>
        <fullName evidence="8">Protein-lysine N-methyltransferase SMYD4</fullName>
    </recommendedName>
    <alternativeName>
        <fullName evidence="9">SET and MYND domain-containing protein 4</fullName>
    </alternativeName>
</protein>
<dbReference type="EMBL" id="VUJU01000623">
    <property type="protein sequence ID" value="KAF0769266.1"/>
    <property type="molecule type" value="Genomic_DNA"/>
</dbReference>
<dbReference type="InterPro" id="IPR002893">
    <property type="entry name" value="Znf_MYND"/>
</dbReference>
<dbReference type="InterPro" id="IPR013087">
    <property type="entry name" value="Znf_C2H2_type"/>
</dbReference>
<evidence type="ECO:0000256" key="6">
    <source>
        <dbReference type="ARBA" id="ARBA00022833"/>
    </source>
</evidence>
<dbReference type="SMART" id="SM00028">
    <property type="entry name" value="TPR"/>
    <property type="match status" value="3"/>
</dbReference>
<dbReference type="CDD" id="cd10536">
    <property type="entry name" value="SET_SMYD4"/>
    <property type="match status" value="1"/>
</dbReference>
<dbReference type="SUPFAM" id="SSF82199">
    <property type="entry name" value="SET domain"/>
    <property type="match status" value="1"/>
</dbReference>
<keyword evidence="5" id="KW-0863">Zinc-finger</keyword>
<dbReference type="GO" id="GO:0042826">
    <property type="term" value="F:histone deacetylase binding"/>
    <property type="evidence" value="ECO:0007669"/>
    <property type="project" value="TreeGrafter"/>
</dbReference>
<dbReference type="Proteomes" id="UP000478052">
    <property type="component" value="Unassembled WGS sequence"/>
</dbReference>
<dbReference type="OrthoDB" id="1028014at2759"/>
<dbReference type="SUPFAM" id="SSF48452">
    <property type="entry name" value="TPR-like"/>
    <property type="match status" value="1"/>
</dbReference>
<dbReference type="Pfam" id="PF00856">
    <property type="entry name" value="SET"/>
    <property type="match status" value="1"/>
</dbReference>
<dbReference type="InterPro" id="IPR001214">
    <property type="entry name" value="SET_dom"/>
</dbReference>
<evidence type="ECO:0000256" key="7">
    <source>
        <dbReference type="ARBA" id="ARBA00093423"/>
    </source>
</evidence>
<gene>
    <name evidence="11" type="ORF">FWK35_00003361</name>
</gene>